<dbReference type="RefSeq" id="XP_018078889.1">
    <property type="nucleotide sequence ID" value="XM_018206122.1"/>
</dbReference>
<dbReference type="Proteomes" id="UP000070700">
    <property type="component" value="Unassembled WGS sequence"/>
</dbReference>
<accession>A0A194XWV7</accession>
<dbReference type="EMBL" id="KQ947404">
    <property type="protein sequence ID" value="KUJ24534.1"/>
    <property type="molecule type" value="Genomic_DNA"/>
</dbReference>
<sequence length="200" mass="23234">MSFHPIIGKNLTSREEVCSRCEFGNQPRQTRQKKVRAHVILADWCLQGHLEPHRHCGWFLFSVIGVVVSWHFSGSAGLELAHVQFKHSKNDREPALVAMSHAVERIRRFIYNRSTRIAEMANDSNLLENGCRNYNYEKRKEVEQDLCDDGNEAKSMVIFSKEGKISLASRLSARHQEKEETFPDHIRRFGGFENPDIIWR</sequence>
<dbReference type="AlphaFoldDB" id="A0A194XWV7"/>
<keyword evidence="2" id="KW-1185">Reference proteome</keyword>
<gene>
    <name evidence="1" type="ORF">LY89DRAFT_24242</name>
</gene>
<evidence type="ECO:0000313" key="2">
    <source>
        <dbReference type="Proteomes" id="UP000070700"/>
    </source>
</evidence>
<reference evidence="1 2" key="1">
    <citation type="submission" date="2015-10" db="EMBL/GenBank/DDBJ databases">
        <title>Full genome of DAOMC 229536 Phialocephala scopiformis, a fungal endophyte of spruce producing the potent anti-insectan compound rugulosin.</title>
        <authorList>
            <consortium name="DOE Joint Genome Institute"/>
            <person name="Walker A.K."/>
            <person name="Frasz S.L."/>
            <person name="Seifert K.A."/>
            <person name="Miller J.D."/>
            <person name="Mondo S.J."/>
            <person name="Labutti K."/>
            <person name="Lipzen A."/>
            <person name="Dockter R."/>
            <person name="Kennedy M."/>
            <person name="Grigoriev I.V."/>
            <person name="Spatafora J.W."/>
        </authorList>
    </citation>
    <scope>NUCLEOTIDE SEQUENCE [LARGE SCALE GENOMIC DNA]</scope>
    <source>
        <strain evidence="1 2">CBS 120377</strain>
    </source>
</reference>
<dbReference type="GeneID" id="28815848"/>
<evidence type="ECO:0000313" key="1">
    <source>
        <dbReference type="EMBL" id="KUJ24534.1"/>
    </source>
</evidence>
<organism evidence="1 2">
    <name type="scientific">Mollisia scopiformis</name>
    <name type="common">Conifer needle endophyte fungus</name>
    <name type="synonym">Phialocephala scopiformis</name>
    <dbReference type="NCBI Taxonomy" id="149040"/>
    <lineage>
        <taxon>Eukaryota</taxon>
        <taxon>Fungi</taxon>
        <taxon>Dikarya</taxon>
        <taxon>Ascomycota</taxon>
        <taxon>Pezizomycotina</taxon>
        <taxon>Leotiomycetes</taxon>
        <taxon>Helotiales</taxon>
        <taxon>Mollisiaceae</taxon>
        <taxon>Mollisia</taxon>
    </lineage>
</organism>
<proteinExistence type="predicted"/>
<protein>
    <submittedName>
        <fullName evidence="1">Uncharacterized protein</fullName>
    </submittedName>
</protein>
<dbReference type="KEGG" id="psco:LY89DRAFT_24242"/>
<dbReference type="InParanoid" id="A0A194XWV7"/>
<name>A0A194XWV7_MOLSC</name>